<keyword evidence="1" id="KW-0812">Transmembrane</keyword>
<keyword evidence="1" id="KW-0472">Membrane</keyword>
<dbReference type="InterPro" id="IPR037015">
    <property type="entry name" value="APT_N_sf"/>
</dbReference>
<reference evidence="2 3" key="1">
    <citation type="submission" date="2021-03" db="EMBL/GenBank/DDBJ databases">
        <title>Complete Genome of Pseudoalteromonas viridis Strain BBR56, a new biocontrol bacterial candidate.</title>
        <authorList>
            <person name="Handayani D.P."/>
            <person name="Isnansetyo A."/>
            <person name="Istiqomah I."/>
            <person name="Jumina J."/>
        </authorList>
    </citation>
    <scope>NUCLEOTIDE SEQUENCE [LARGE SCALE GENOMIC DNA]</scope>
    <source>
        <strain evidence="2 3">BBR56</strain>
    </source>
</reference>
<keyword evidence="3" id="KW-1185">Reference proteome</keyword>
<keyword evidence="1" id="KW-1133">Transmembrane helix</keyword>
<dbReference type="EMBL" id="CP072425">
    <property type="protein sequence ID" value="QTL34744.1"/>
    <property type="molecule type" value="Genomic_DNA"/>
</dbReference>
<sequence>MRALDKRETNPGIILNFLVNLSFLILCVAVSSAQAQFLVADGNSCPTGFHLASAEEVKLSHSEACVLASPGEALRLSGLASIAGASANCDIKELDLRILERSLCQSNNIQCADNEQLVRGQTVPDFCARVDLPEDLTSWDLAASWKCHENGNGGFSHFQYLHTPPSELCSAQSVITETNILGRVVEFKQVFGTKTLLCDDKVQPAYNEAGKIVACPFGSELVKGHTAEEHCAFYWEDSGLNTNAEQVCKNLGGFKGYQYRIFKDDYLPKLPNTNQLCGPDGNMVMIPNGQKTIICNNEQLPQYDEFGELISCPAYTIRVNGHSTGVVDHCAFPEGHFWYGLSPELDENDYLVEEDICFNVARRGSAVRRVQNHDGSITLLCSKEDFAHPVATEMEVASDPSGLSCESKTQEYIAANRQYSGLVFRSHCAWLPDAEQFIAEGLDINGVDVCGERSQPHSVFKFAGYIYPGGVKTPDCQCEGGGCPSSQDSGRFKGPN</sequence>
<accession>A0ABX7V8B3</accession>
<protein>
    <submittedName>
        <fullName evidence="2">Uncharacterized protein</fullName>
    </submittedName>
</protein>
<name>A0ABX7V8B3_9GAMM</name>
<evidence type="ECO:0000313" key="2">
    <source>
        <dbReference type="EMBL" id="QTL34744.1"/>
    </source>
</evidence>
<gene>
    <name evidence="2" type="ORF">J5X90_14550</name>
</gene>
<proteinExistence type="predicted"/>
<evidence type="ECO:0000256" key="1">
    <source>
        <dbReference type="SAM" id="Phobius"/>
    </source>
</evidence>
<evidence type="ECO:0000313" key="3">
    <source>
        <dbReference type="Proteomes" id="UP000665025"/>
    </source>
</evidence>
<dbReference type="RefSeq" id="WP_209051755.1">
    <property type="nucleotide sequence ID" value="NZ_CP072425.1"/>
</dbReference>
<dbReference type="Gene3D" id="3.10.40.10">
    <property type="entry name" value="Aerolysin/Pertussis toxin (APT), N-terminal domain"/>
    <property type="match status" value="1"/>
</dbReference>
<dbReference type="Proteomes" id="UP000665025">
    <property type="component" value="Chromosome 1"/>
</dbReference>
<feature type="transmembrane region" description="Helical" evidence="1">
    <location>
        <begin position="12"/>
        <end position="33"/>
    </location>
</feature>
<organism evidence="2 3">
    <name type="scientific">Pseudoalteromonas viridis</name>
    <dbReference type="NCBI Taxonomy" id="339617"/>
    <lineage>
        <taxon>Bacteria</taxon>
        <taxon>Pseudomonadati</taxon>
        <taxon>Pseudomonadota</taxon>
        <taxon>Gammaproteobacteria</taxon>
        <taxon>Alteromonadales</taxon>
        <taxon>Pseudoalteromonadaceae</taxon>
        <taxon>Pseudoalteromonas</taxon>
    </lineage>
</organism>